<accession>A0AAV2TJY3</accession>
<name>A0AAV2TJY3_CALDB</name>
<keyword evidence="4" id="KW-0963">Cytoplasm</keyword>
<gene>
    <name evidence="7" type="ORF">CDAUBV1_LOCUS9817</name>
</gene>
<comment type="caution">
    <text evidence="7">The sequence shown here is derived from an EMBL/GenBank/DDBJ whole genome shotgun (WGS) entry which is preliminary data.</text>
</comment>
<dbReference type="PANTHER" id="PTHR13342">
    <property type="entry name" value="RAGULATOR COMPLEX PROTEIN LAMTOR5"/>
    <property type="match status" value="1"/>
</dbReference>
<protein>
    <recommendedName>
        <fullName evidence="6">Late endosomal/lysosomal adaptor and MAPK and MTOR activator 5</fullName>
    </recommendedName>
</protein>
<dbReference type="GO" id="GO:0005085">
    <property type="term" value="F:guanyl-nucleotide exchange factor activity"/>
    <property type="evidence" value="ECO:0007669"/>
    <property type="project" value="TreeGrafter"/>
</dbReference>
<evidence type="ECO:0000256" key="2">
    <source>
        <dbReference type="ARBA" id="ARBA00004496"/>
    </source>
</evidence>
<dbReference type="GO" id="GO:0071986">
    <property type="term" value="C:Ragulator complex"/>
    <property type="evidence" value="ECO:0007669"/>
    <property type="project" value="InterPro"/>
</dbReference>
<evidence type="ECO:0000256" key="6">
    <source>
        <dbReference type="ARBA" id="ARBA00032692"/>
    </source>
</evidence>
<dbReference type="SUPFAM" id="SSF103196">
    <property type="entry name" value="Roadblock/LC7 domain"/>
    <property type="match status" value="1"/>
</dbReference>
<keyword evidence="5" id="KW-0458">Lysosome</keyword>
<proteinExistence type="inferred from homology"/>
<evidence type="ECO:0000256" key="5">
    <source>
        <dbReference type="ARBA" id="ARBA00023228"/>
    </source>
</evidence>
<dbReference type="AlphaFoldDB" id="A0AAV2TJY3"/>
<dbReference type="Proteomes" id="UP001497525">
    <property type="component" value="Unassembled WGS sequence"/>
</dbReference>
<evidence type="ECO:0000256" key="4">
    <source>
        <dbReference type="ARBA" id="ARBA00022490"/>
    </source>
</evidence>
<dbReference type="GO" id="GO:1904263">
    <property type="term" value="P:positive regulation of TORC1 signaling"/>
    <property type="evidence" value="ECO:0007669"/>
    <property type="project" value="TreeGrafter"/>
</dbReference>
<evidence type="ECO:0000256" key="1">
    <source>
        <dbReference type="ARBA" id="ARBA00004371"/>
    </source>
</evidence>
<dbReference type="PANTHER" id="PTHR13342:SF2">
    <property type="entry name" value="RAGULATOR COMPLEX PROTEIN LAMTOR5"/>
    <property type="match status" value="1"/>
</dbReference>
<organism evidence="7 8">
    <name type="scientific">Calicophoron daubneyi</name>
    <name type="common">Rumen fluke</name>
    <name type="synonym">Paramphistomum daubneyi</name>
    <dbReference type="NCBI Taxonomy" id="300641"/>
    <lineage>
        <taxon>Eukaryota</taxon>
        <taxon>Metazoa</taxon>
        <taxon>Spiralia</taxon>
        <taxon>Lophotrochozoa</taxon>
        <taxon>Platyhelminthes</taxon>
        <taxon>Trematoda</taxon>
        <taxon>Digenea</taxon>
        <taxon>Plagiorchiida</taxon>
        <taxon>Pronocephalata</taxon>
        <taxon>Paramphistomoidea</taxon>
        <taxon>Paramphistomidae</taxon>
        <taxon>Calicophoron</taxon>
    </lineage>
</organism>
<reference evidence="7" key="1">
    <citation type="submission" date="2024-06" db="EMBL/GenBank/DDBJ databases">
        <authorList>
            <person name="Liu X."/>
            <person name="Lenzi L."/>
            <person name="Haldenby T S."/>
            <person name="Uol C."/>
        </authorList>
    </citation>
    <scope>NUCLEOTIDE SEQUENCE</scope>
</reference>
<dbReference type="GO" id="GO:0071230">
    <property type="term" value="P:cellular response to amino acid stimulus"/>
    <property type="evidence" value="ECO:0007669"/>
    <property type="project" value="TreeGrafter"/>
</dbReference>
<comment type="subcellular location">
    <subcellularLocation>
        <location evidence="2">Cytoplasm</location>
    </subcellularLocation>
    <subcellularLocation>
        <location evidence="1">Lysosome</location>
    </subcellularLocation>
</comment>
<evidence type="ECO:0000256" key="3">
    <source>
        <dbReference type="ARBA" id="ARBA00007795"/>
    </source>
</evidence>
<evidence type="ECO:0000313" key="8">
    <source>
        <dbReference type="Proteomes" id="UP001497525"/>
    </source>
</evidence>
<dbReference type="GO" id="GO:0005764">
    <property type="term" value="C:lysosome"/>
    <property type="evidence" value="ECO:0007669"/>
    <property type="project" value="UniProtKB-SubCell"/>
</dbReference>
<dbReference type="InterPro" id="IPR024135">
    <property type="entry name" value="LAMTOR5"/>
</dbReference>
<dbReference type="GO" id="GO:0043066">
    <property type="term" value="P:negative regulation of apoptotic process"/>
    <property type="evidence" value="ECO:0007669"/>
    <property type="project" value="InterPro"/>
</dbReference>
<dbReference type="EMBL" id="CAXLJL010000267">
    <property type="protein sequence ID" value="CAL5135697.1"/>
    <property type="molecule type" value="Genomic_DNA"/>
</dbReference>
<dbReference type="Gene3D" id="3.30.450.30">
    <property type="entry name" value="Dynein light chain 2a, cytoplasmic"/>
    <property type="match status" value="1"/>
</dbReference>
<sequence length="92" mass="9729">METALEEHLASVQSQPGVTGVQCIDVDGLCLASRGCTNELTCGLLTSVYKHIQDIEEEDEKESPVVVIEQSSGSIVLCEADGILTAIHKAAT</sequence>
<evidence type="ECO:0000313" key="7">
    <source>
        <dbReference type="EMBL" id="CAL5135697.1"/>
    </source>
</evidence>
<dbReference type="PRINTS" id="PR02092">
    <property type="entry name" value="HEPBVIRUSXIP"/>
</dbReference>
<comment type="similarity">
    <text evidence="3">Belongs to the LAMTOR5 family.</text>
</comment>
<dbReference type="Pfam" id="PF16672">
    <property type="entry name" value="LAMTOR5"/>
    <property type="match status" value="1"/>
</dbReference>